<dbReference type="InterPro" id="IPR014031">
    <property type="entry name" value="Ketoacyl_synth_C"/>
</dbReference>
<dbReference type="Pfam" id="PF02801">
    <property type="entry name" value="Ketoacyl-synt_C"/>
    <property type="match status" value="2"/>
</dbReference>
<evidence type="ECO:0000256" key="2">
    <source>
        <dbReference type="ARBA" id="ARBA00006484"/>
    </source>
</evidence>
<dbReference type="SUPFAM" id="SSF53901">
    <property type="entry name" value="Thiolase-like"/>
    <property type="match status" value="2"/>
</dbReference>
<evidence type="ECO:0000256" key="4">
    <source>
        <dbReference type="ARBA" id="ARBA00022553"/>
    </source>
</evidence>
<gene>
    <name evidence="8" type="ORF">C5470_09375</name>
</gene>
<dbReference type="EMBL" id="PUJV01000008">
    <property type="protein sequence ID" value="NHB96607.1"/>
    <property type="molecule type" value="Genomic_DNA"/>
</dbReference>
<protein>
    <recommendedName>
        <fullName evidence="10">SDR family NAD(P)-dependent oxidoreductase</fullName>
    </recommendedName>
</protein>
<dbReference type="PANTHER" id="PTHR43775:SF37">
    <property type="entry name" value="SI:DKEY-61P9.11"/>
    <property type="match status" value="1"/>
</dbReference>
<dbReference type="InterPro" id="IPR009081">
    <property type="entry name" value="PP-bd_ACP"/>
</dbReference>
<dbReference type="Pfam" id="PF00109">
    <property type="entry name" value="ketoacyl-synt"/>
    <property type="match status" value="2"/>
</dbReference>
<feature type="domain" description="Ketosynthase family 3 (KS3)" evidence="7">
    <location>
        <begin position="25"/>
        <end position="455"/>
    </location>
</feature>
<comment type="pathway">
    <text evidence="1">Lipid metabolism; fatty acid biosynthesis.</text>
</comment>
<dbReference type="InterPro" id="IPR018201">
    <property type="entry name" value="Ketoacyl_synth_AS"/>
</dbReference>
<dbReference type="Gene3D" id="1.10.1240.100">
    <property type="match status" value="2"/>
</dbReference>
<dbReference type="CDD" id="cd00833">
    <property type="entry name" value="PKS"/>
    <property type="match status" value="2"/>
</dbReference>
<keyword evidence="3" id="KW-0596">Phosphopantetheine</keyword>
<dbReference type="SUPFAM" id="SSF47336">
    <property type="entry name" value="ACP-like"/>
    <property type="match status" value="1"/>
</dbReference>
<comment type="caution">
    <text evidence="8">The sequence shown here is derived from an EMBL/GenBank/DDBJ whole genome shotgun (WGS) entry which is preliminary data.</text>
</comment>
<dbReference type="Gene3D" id="3.40.50.720">
    <property type="entry name" value="NAD(P)-binding Rossmann-like Domain"/>
    <property type="match status" value="1"/>
</dbReference>
<dbReference type="InterPro" id="IPR032821">
    <property type="entry name" value="PKS_assoc"/>
</dbReference>
<dbReference type="InterPro" id="IPR036736">
    <property type="entry name" value="ACP-like_sf"/>
</dbReference>
<dbReference type="UniPathway" id="UPA00094"/>
<feature type="domain" description="Carrier" evidence="6">
    <location>
        <begin position="1045"/>
        <end position="1122"/>
    </location>
</feature>
<evidence type="ECO:0000259" key="7">
    <source>
        <dbReference type="PROSITE" id="PS52004"/>
    </source>
</evidence>
<dbReference type="InterPro" id="IPR014030">
    <property type="entry name" value="Ketoacyl_synth_N"/>
</dbReference>
<dbReference type="Pfam" id="PF16197">
    <property type="entry name" value="KAsynt_C_assoc"/>
    <property type="match status" value="1"/>
</dbReference>
<dbReference type="GO" id="GO:0004315">
    <property type="term" value="F:3-oxoacyl-[acyl-carrier-protein] synthase activity"/>
    <property type="evidence" value="ECO:0007669"/>
    <property type="project" value="InterPro"/>
</dbReference>
<dbReference type="InterPro" id="IPR020841">
    <property type="entry name" value="PKS_Beta-ketoAc_synthase_dom"/>
</dbReference>
<keyword evidence="4" id="KW-0597">Phosphoprotein</keyword>
<dbReference type="SMART" id="SM00825">
    <property type="entry name" value="PKS_KS"/>
    <property type="match status" value="2"/>
</dbReference>
<dbReference type="GO" id="GO:0004312">
    <property type="term" value="F:fatty acid synthase activity"/>
    <property type="evidence" value="ECO:0007669"/>
    <property type="project" value="TreeGrafter"/>
</dbReference>
<name>A0A7X5QLD6_9GAMM</name>
<dbReference type="PROSITE" id="PS50075">
    <property type="entry name" value="CARRIER"/>
    <property type="match status" value="1"/>
</dbReference>
<comment type="similarity">
    <text evidence="2">Belongs to the short-chain dehydrogenases/reductases (SDR) family.</text>
</comment>
<evidence type="ECO:0000256" key="1">
    <source>
        <dbReference type="ARBA" id="ARBA00005194"/>
    </source>
</evidence>
<evidence type="ECO:0000313" key="9">
    <source>
        <dbReference type="Proteomes" id="UP000547931"/>
    </source>
</evidence>
<dbReference type="InterPro" id="IPR036291">
    <property type="entry name" value="NAD(P)-bd_dom_sf"/>
</dbReference>
<dbReference type="InterPro" id="IPR057326">
    <property type="entry name" value="KR_dom"/>
</dbReference>
<dbReference type="GO" id="GO:0071770">
    <property type="term" value="P:DIM/DIP cell wall layer assembly"/>
    <property type="evidence" value="ECO:0007669"/>
    <property type="project" value="TreeGrafter"/>
</dbReference>
<dbReference type="GO" id="GO:0005886">
    <property type="term" value="C:plasma membrane"/>
    <property type="evidence" value="ECO:0007669"/>
    <property type="project" value="TreeGrafter"/>
</dbReference>
<proteinExistence type="inferred from homology"/>
<dbReference type="Gene3D" id="1.10.1200.10">
    <property type="entry name" value="ACP-like"/>
    <property type="match status" value="1"/>
</dbReference>
<dbReference type="Proteomes" id="UP000547931">
    <property type="component" value="Unassembled WGS sequence"/>
</dbReference>
<evidence type="ECO:0000256" key="5">
    <source>
        <dbReference type="ARBA" id="ARBA00022679"/>
    </source>
</evidence>
<accession>A0A7X5QLD6</accession>
<organism evidence="8 9">
    <name type="scientific">Photorhabdus stackebrandtii</name>
    <dbReference type="NCBI Taxonomy" id="1123042"/>
    <lineage>
        <taxon>Bacteria</taxon>
        <taxon>Pseudomonadati</taxon>
        <taxon>Pseudomonadota</taxon>
        <taxon>Gammaproteobacteria</taxon>
        <taxon>Enterobacterales</taxon>
        <taxon>Morganellaceae</taxon>
        <taxon>Photorhabdus</taxon>
    </lineage>
</organism>
<evidence type="ECO:0000259" key="6">
    <source>
        <dbReference type="PROSITE" id="PS50075"/>
    </source>
</evidence>
<keyword evidence="5" id="KW-0808">Transferase</keyword>
<dbReference type="InterPro" id="IPR050091">
    <property type="entry name" value="PKS_NRPS_Biosynth_Enz"/>
</dbReference>
<evidence type="ECO:0000313" key="8">
    <source>
        <dbReference type="EMBL" id="NHB96607.1"/>
    </source>
</evidence>
<feature type="domain" description="Ketosynthase family 3 (KS3)" evidence="7">
    <location>
        <begin position="1148"/>
        <end position="1562"/>
    </location>
</feature>
<reference evidence="8 9" key="1">
    <citation type="submission" date="2018-02" db="EMBL/GenBank/DDBJ databases">
        <authorList>
            <person name="Machado R.A."/>
        </authorList>
    </citation>
    <scope>NUCLEOTIDE SEQUENCE [LARGE SCALE GENOMIC DNA]</scope>
    <source>
        <strain evidence="8 9">DSM 23271</strain>
    </source>
</reference>
<sequence length="1724" mass="193518">MAKVFIFERKIKEHQEKRDTRMNDRKKIAIVGISCRFPRCYNQELFWKLYQEKKSAIVEIPESRWLVSKYYSPHFEKNKSLSRWAGLVENFDRFDAPYFNITPREAELMDPQQRISLELSVECLEDAGYGVSDIKSADIGVFLGVCNFDYKERLEKSITNIQGHLSTGTYTTLIPNRISFYLDIKGPSVPVDTACSSSLVALSYAVQAIQTGDCEAAFVGGVSYLFSHTYFVAFSQAGMLSPTGNCKTFDKQADGYVRGEGAGMILIKPLEKALADNDRIYGVIDAVAVNHGGSVATITSPSAYAQANVIRRALQKANISANSISYIESHGTGTPKGDPIEVNGLKRAFRAHAKEYGETLGTAYCVISGSKANVGHLESASGMVGLIKGLLSIQKKRLLPIFNLNELNPKISLEGSPFHILTKESDWQPSDGGIRRFGVSSFGFGGVNAHAIISEYQDKRNPKFKLTTHLFAFSASSDKALRAYALLISTFLQNTPLVSVHDCAYTLVRRTNLPYRVAFIYQTRQELLGKIISFANGLATEVFPVSRYPDYEKVEAWLNGERNSLKDLFSEGSHQIIYVPPYPFQHNTYFPNELEAKRDKIVEHEKQRDINILHQIEPLFSSVSSFYDGLNHEENRLPIIFSMLEDEQSSILKKHISFERYFELPRLPNEASGSDWIDWYLNFLKQLISAIELTKPGSWILLSDRKNIWGNTLYAHALSLEKEFGLPCGWYQLHNFTLSQHIEQCLKLFQMPVSGSFCRRLNYEIESDALILEALRYHVSVFPESSQHCEALSGFKPTVLISGGAGGIGQVFAKYLANTFDANVVIIGRRKCDELPVDCMTSEKGTIEYIQADCCNRQALTVAVERIVTKYKNIDLIIHSAGNIEDRSMFFKTEKNVRDIVESKVIGCELLDELTRSLSVKQFIVFSSITALFGNSGQTDYAAANHYLVEFTHNRNRKQSEGLRAGRTTAIYWPYWLDGGMKINKSALSMLQETTGTEPMLTDDGIRIFNHALIHQPTELCVVAGVSKKIDNALNRWLVRQPILSDRKRLVSTILSVITDITGLQPENIGLKTHFSDMGIDSIAMRGISWELSQVTGFTINNVVLAKKTSIQALAEYLSQYSEKPCNEDVLQHRTSEFLPPSRIEIDEEEVGVIGIDLRMCGSEHWRDSWPLLSKKVLEPEIYPESRWQLLPDELTRDIEREKIQGYFIKDCLAFDHKFFCMSRREAMLMDPQHRTLIESVWSAIIDAGYSPEQFNQRRTAVFVCIDANDYALITEFDSLIDEFSIGSSTPYLSANRLSYLFNFKGPSEIVNIACASVYSAVEKAKELISSGVVEQAVVAAAQINLLPSRFKALQKRNLLSADGMVKPFGKDAHGFVRSEGVGCILLKNLKLAVTDGDEVLVKVKSAATWHGGRGDSFTAPDASTHVNVMETAFRKAHADIEKLQYVEAHGIASNVGDLSEAEAIATLLSKLERASCVVSSMKSNVGHLEVCSGIAGFVRTILAIKHQQIPGISELHELNEGIDSSRLHIKNTSQSFNELRGLIGLLSYGLGGVSAFVLLEPFVDQSDEYKKDLIIEEKEYYFCLSANNVESLKRYVASVIEQIHQYRHITPLSQLISTLRFYRKHLDVRLVVKVSSYEELLSKLEAFLAGHTVDGLQTSVNCQDDDVMLVALPEALRMWLKKKEDDEGMRPPVDKRSFWPKYPFDRSSLLYIASKYQGGKMPG</sequence>
<evidence type="ECO:0008006" key="10">
    <source>
        <dbReference type="Google" id="ProtNLM"/>
    </source>
</evidence>
<dbReference type="PANTHER" id="PTHR43775">
    <property type="entry name" value="FATTY ACID SYNTHASE"/>
    <property type="match status" value="1"/>
</dbReference>
<dbReference type="Pfam" id="PF08659">
    <property type="entry name" value="KR"/>
    <property type="match status" value="1"/>
</dbReference>
<dbReference type="SMART" id="SM00822">
    <property type="entry name" value="PKS_KR"/>
    <property type="match status" value="1"/>
</dbReference>
<dbReference type="PROSITE" id="PS52004">
    <property type="entry name" value="KS3_2"/>
    <property type="match status" value="2"/>
</dbReference>
<dbReference type="SUPFAM" id="SSF51735">
    <property type="entry name" value="NAD(P)-binding Rossmann-fold domains"/>
    <property type="match status" value="1"/>
</dbReference>
<evidence type="ECO:0000256" key="3">
    <source>
        <dbReference type="ARBA" id="ARBA00022450"/>
    </source>
</evidence>
<keyword evidence="9" id="KW-1185">Reference proteome</keyword>
<dbReference type="Gene3D" id="3.40.47.10">
    <property type="match status" value="2"/>
</dbReference>
<dbReference type="PROSITE" id="PS00606">
    <property type="entry name" value="KS3_1"/>
    <property type="match status" value="1"/>
</dbReference>
<dbReference type="GO" id="GO:0006633">
    <property type="term" value="P:fatty acid biosynthetic process"/>
    <property type="evidence" value="ECO:0007669"/>
    <property type="project" value="UniProtKB-UniPathway"/>
</dbReference>
<dbReference type="Pfam" id="PF00550">
    <property type="entry name" value="PP-binding"/>
    <property type="match status" value="1"/>
</dbReference>
<dbReference type="GO" id="GO:0005737">
    <property type="term" value="C:cytoplasm"/>
    <property type="evidence" value="ECO:0007669"/>
    <property type="project" value="UniProtKB-SubCell"/>
</dbReference>
<dbReference type="InterPro" id="IPR016039">
    <property type="entry name" value="Thiolase-like"/>
</dbReference>
<dbReference type="InterPro" id="IPR013968">
    <property type="entry name" value="PKS_KR"/>
</dbReference>